<protein>
    <submittedName>
        <fullName evidence="2">Uncharacterized protein</fullName>
    </submittedName>
</protein>
<proteinExistence type="predicted"/>
<organism evidence="2 3">
    <name type="scientific">Corynebacterium lipophiloflavum (strain ATCC 700352 / DSM 44291 / CCUG 37336 / JCM 10383 / DMMZ 1944)</name>
    <dbReference type="NCBI Taxonomy" id="525263"/>
    <lineage>
        <taxon>Bacteria</taxon>
        <taxon>Bacillati</taxon>
        <taxon>Actinomycetota</taxon>
        <taxon>Actinomycetes</taxon>
        <taxon>Mycobacteriales</taxon>
        <taxon>Corynebacteriaceae</taxon>
        <taxon>Corynebacterium</taxon>
    </lineage>
</organism>
<comment type="caution">
    <text evidence="2">The sequence shown here is derived from an EMBL/GenBank/DDBJ whole genome shotgun (WGS) entry which is preliminary data.</text>
</comment>
<dbReference type="AlphaFoldDB" id="C0XTZ5"/>
<evidence type="ECO:0000313" key="3">
    <source>
        <dbReference type="Proteomes" id="UP000006196"/>
    </source>
</evidence>
<dbReference type="OrthoDB" id="3626984at2"/>
<dbReference type="HOGENOM" id="CLU_2022843_0_0_11"/>
<gene>
    <name evidence="2" type="ORF">HMPREF0298_1915</name>
</gene>
<evidence type="ECO:0000313" key="2">
    <source>
        <dbReference type="EMBL" id="EEI16329.1"/>
    </source>
</evidence>
<dbReference type="Proteomes" id="UP000006196">
    <property type="component" value="Unassembled WGS sequence"/>
</dbReference>
<keyword evidence="3" id="KW-1185">Reference proteome</keyword>
<name>C0XTZ5_CORLD</name>
<dbReference type="STRING" id="525263.HMPREF0298_1915"/>
<sequence>MAKKATRARCKECGAPIRWAITPARKNVALDDSSDPHGTYTINRQRNYGTGEMETIATPLTTSQREHAKNRGELIFLAHAASCPAIDRPRKIADPDRVREMINRLNLPDRTQPPHPPARRTW</sequence>
<dbReference type="EMBL" id="ACHJ01000158">
    <property type="protein sequence ID" value="EEI16329.1"/>
    <property type="molecule type" value="Genomic_DNA"/>
</dbReference>
<accession>C0XTZ5</accession>
<feature type="region of interest" description="Disordered" evidence="1">
    <location>
        <begin position="28"/>
        <end position="51"/>
    </location>
</feature>
<reference evidence="2" key="1">
    <citation type="submission" date="2009-01" db="EMBL/GenBank/DDBJ databases">
        <authorList>
            <person name="Qin X."/>
            <person name="Bachman B."/>
            <person name="Battles P."/>
            <person name="Bell A."/>
            <person name="Bess C."/>
            <person name="Bickham C."/>
            <person name="Chaboub L."/>
            <person name="Chen D."/>
            <person name="Coyle M."/>
            <person name="Deiros D.R."/>
            <person name="Dinh H."/>
            <person name="Forbes L."/>
            <person name="Fowler G."/>
            <person name="Francisco L."/>
            <person name="Fu Q."/>
            <person name="Gubbala S."/>
            <person name="Hale W."/>
            <person name="Han Y."/>
            <person name="Hemphill L."/>
            <person name="Highlander S.K."/>
            <person name="Hirani K."/>
            <person name="Hogues M."/>
            <person name="Jackson L."/>
            <person name="Jakkamsetti A."/>
            <person name="Javaid M."/>
            <person name="Jiang H."/>
            <person name="Korchina V."/>
            <person name="Kovar C."/>
            <person name="Lara F."/>
            <person name="Lee S."/>
            <person name="Mata R."/>
            <person name="Mathew T."/>
            <person name="Moen C."/>
            <person name="Morales K."/>
            <person name="Munidasa M."/>
            <person name="Nazareth L."/>
            <person name="Ngo R."/>
            <person name="Nguyen L."/>
            <person name="Okwuonu G."/>
            <person name="Ongeri F."/>
            <person name="Patil S."/>
            <person name="Petrosino J."/>
            <person name="Pham C."/>
            <person name="Pham P."/>
            <person name="Pu L.-L."/>
            <person name="Puazo M."/>
            <person name="Raj R."/>
            <person name="Reid J."/>
            <person name="Rouhana J."/>
            <person name="Saada N."/>
            <person name="Shang Y."/>
            <person name="Simmons D."/>
            <person name="Thornton R."/>
            <person name="Warren J."/>
            <person name="Weissenberger G."/>
            <person name="Zhang J."/>
            <person name="Zhang L."/>
            <person name="Zhou C."/>
            <person name="Zhu D."/>
            <person name="Muzny D."/>
            <person name="Worley K."/>
            <person name="Gibbs R."/>
        </authorList>
    </citation>
    <scope>NUCLEOTIDE SEQUENCE [LARGE SCALE GENOMIC DNA]</scope>
    <source>
        <strain evidence="2">DSM 44291</strain>
    </source>
</reference>
<evidence type="ECO:0000256" key="1">
    <source>
        <dbReference type="SAM" id="MobiDB-lite"/>
    </source>
</evidence>
<dbReference type="RefSeq" id="WP_006839208.1">
    <property type="nucleotide sequence ID" value="NZ_GG667191.1"/>
</dbReference>
<dbReference type="eggNOG" id="ENOG5031QI4">
    <property type="taxonomic scope" value="Bacteria"/>
</dbReference>